<feature type="coiled-coil region" evidence="7">
    <location>
        <begin position="66"/>
        <end position="93"/>
    </location>
</feature>
<evidence type="ECO:0000259" key="8">
    <source>
        <dbReference type="Pfam" id="PF04082"/>
    </source>
</evidence>
<evidence type="ECO:0000256" key="7">
    <source>
        <dbReference type="SAM" id="Coils"/>
    </source>
</evidence>
<keyword evidence="10" id="KW-1185">Reference proteome</keyword>
<keyword evidence="6" id="KW-0539">Nucleus</keyword>
<evidence type="ECO:0000256" key="6">
    <source>
        <dbReference type="ARBA" id="ARBA00023242"/>
    </source>
</evidence>
<evidence type="ECO:0000256" key="3">
    <source>
        <dbReference type="ARBA" id="ARBA00023015"/>
    </source>
</evidence>
<dbReference type="PANTHER" id="PTHR31944:SF129">
    <property type="entry name" value="ASPYRIDONES CLUSTER REGULATOR APDR-RELATED"/>
    <property type="match status" value="1"/>
</dbReference>
<keyword evidence="4" id="KW-0238">DNA-binding</keyword>
<dbReference type="GO" id="GO:0005634">
    <property type="term" value="C:nucleus"/>
    <property type="evidence" value="ECO:0007669"/>
    <property type="project" value="TreeGrafter"/>
</dbReference>
<dbReference type="GO" id="GO:0000978">
    <property type="term" value="F:RNA polymerase II cis-regulatory region sequence-specific DNA binding"/>
    <property type="evidence" value="ECO:0007669"/>
    <property type="project" value="TreeGrafter"/>
</dbReference>
<dbReference type="Proteomes" id="UP000319160">
    <property type="component" value="Unassembled WGS sequence"/>
</dbReference>
<comment type="caution">
    <text evidence="9">The sequence shown here is derived from an EMBL/GenBank/DDBJ whole genome shotgun (WGS) entry which is preliminary data.</text>
</comment>
<evidence type="ECO:0000313" key="9">
    <source>
        <dbReference type="EMBL" id="TRX92543.1"/>
    </source>
</evidence>
<dbReference type="PANTHER" id="PTHR31944">
    <property type="entry name" value="HEME-RESPONSIVE ZINC FINGER TRANSCRIPTION FACTOR HAP1"/>
    <property type="match status" value="1"/>
</dbReference>
<dbReference type="EMBL" id="VFLP01000035">
    <property type="protein sequence ID" value="TRX92543.1"/>
    <property type="molecule type" value="Genomic_DNA"/>
</dbReference>
<keyword evidence="5" id="KW-0804">Transcription</keyword>
<gene>
    <name evidence="9" type="ORF">FHL15_006470</name>
</gene>
<reference evidence="10" key="1">
    <citation type="submission" date="2019-06" db="EMBL/GenBank/DDBJ databases">
        <title>Draft genome sequence of the griseofulvin-producing fungus Xylaria cubensis strain G536.</title>
        <authorList>
            <person name="Mead M.E."/>
            <person name="Raja H.A."/>
            <person name="Steenwyk J.L."/>
            <person name="Knowles S.L."/>
            <person name="Oberlies N.H."/>
            <person name="Rokas A."/>
        </authorList>
    </citation>
    <scope>NUCLEOTIDE SEQUENCE [LARGE SCALE GENOMIC DNA]</scope>
    <source>
        <strain evidence="10">G536</strain>
    </source>
</reference>
<dbReference type="GO" id="GO:0008270">
    <property type="term" value="F:zinc ion binding"/>
    <property type="evidence" value="ECO:0007669"/>
    <property type="project" value="InterPro"/>
</dbReference>
<keyword evidence="2" id="KW-0862">Zinc</keyword>
<organism evidence="9 10">
    <name type="scientific">Xylaria flabelliformis</name>
    <dbReference type="NCBI Taxonomy" id="2512241"/>
    <lineage>
        <taxon>Eukaryota</taxon>
        <taxon>Fungi</taxon>
        <taxon>Dikarya</taxon>
        <taxon>Ascomycota</taxon>
        <taxon>Pezizomycotina</taxon>
        <taxon>Sordariomycetes</taxon>
        <taxon>Xylariomycetidae</taxon>
        <taxon>Xylariales</taxon>
        <taxon>Xylariaceae</taxon>
        <taxon>Xylaria</taxon>
    </lineage>
</organism>
<dbReference type="InterPro" id="IPR051430">
    <property type="entry name" value="Fungal_TF_Env_Response"/>
</dbReference>
<evidence type="ECO:0000313" key="10">
    <source>
        <dbReference type="Proteomes" id="UP000319160"/>
    </source>
</evidence>
<dbReference type="InterPro" id="IPR007219">
    <property type="entry name" value="XnlR_reg_dom"/>
</dbReference>
<evidence type="ECO:0000256" key="2">
    <source>
        <dbReference type="ARBA" id="ARBA00022833"/>
    </source>
</evidence>
<dbReference type="OrthoDB" id="4337792at2759"/>
<proteinExistence type="predicted"/>
<evidence type="ECO:0000256" key="5">
    <source>
        <dbReference type="ARBA" id="ARBA00023163"/>
    </source>
</evidence>
<sequence length="796" mass="89458">MPVSPGSQPDAIEEAGVIFSPPRTSGDAPGIIEPLCDVPEIHEPTTSSLSHRVSALERLLQSSGCDSRQTNSLKDLEARLSRIEQRIGTSLSEPMPPDKSELRIKLPRPHLRPEHEKTRLFGKTHWVHSLDQFNILSQMQSKPYSVVDGVQLEANGAMLEAASARRRAKGYGASLLHEPMPTLRESIPAKSICDQAIDGYLRTFEPMFRILHVPSFMREYESYWIQAGPAPNDFLMKLTMVLTIGGSVANEIKRTARNWVYAVQWWLIGPTERDAMSIDGIQVFCLLLLARQTSALGGTASVITEALSKLSFTLGLHIDPRCHSLTPFESELRRRLWLTVLELTAITSLNSTLPLLLVVGDYRVPLPSNIADSKLEKSAPDRRTNEHEELDCSLQLLLAKSLRLRTQIIHDLNNSSREAIYENAIAQSDSLQTHCRELAEVLQPEEIREEADAPAAANSFHHKFLDTYFRRLVLFLHRPFAHQARQDHRFLLSRKTCLESSLIMAAHTEEMDLLNGTLDDFSYCCISGGGMFKGAMGQDIILGVSLEVVTQLEEEGLDDPQKRRRRDPLARLLQGHRLPLMQYLRHVQEQWRQVIRLGRPSLKQYLFVTCILNHIEAMEKRRDTKVAVLDAIRQGLRECTVLLKESPAYVSTEIASEWLNDTSPDTIDTMTLFGFDFNALVSSPLFGLGFSSLTCSLQDPTWSMGTTCFDQDVRYQVPNANDKYLRMHQTISRCFQCKTPPTVKTGHDATDLQCASNVPSNPLPAVRYRACDYITVSEMVGVEALKTPTFFGGQAL</sequence>
<dbReference type="AlphaFoldDB" id="A0A553HX68"/>
<dbReference type="GO" id="GO:0006351">
    <property type="term" value="P:DNA-templated transcription"/>
    <property type="evidence" value="ECO:0007669"/>
    <property type="project" value="InterPro"/>
</dbReference>
<keyword evidence="7" id="KW-0175">Coiled coil</keyword>
<dbReference type="Pfam" id="PF04082">
    <property type="entry name" value="Fungal_trans"/>
    <property type="match status" value="1"/>
</dbReference>
<protein>
    <recommendedName>
        <fullName evidence="8">Xylanolytic transcriptional activator regulatory domain-containing protein</fullName>
    </recommendedName>
</protein>
<name>A0A553HX68_9PEZI</name>
<evidence type="ECO:0000256" key="4">
    <source>
        <dbReference type="ARBA" id="ARBA00023125"/>
    </source>
</evidence>
<accession>A0A553HX68</accession>
<evidence type="ECO:0000256" key="1">
    <source>
        <dbReference type="ARBA" id="ARBA00022723"/>
    </source>
</evidence>
<keyword evidence="3" id="KW-0805">Transcription regulation</keyword>
<feature type="domain" description="Xylanolytic transcriptional activator regulatory" evidence="8">
    <location>
        <begin position="198"/>
        <end position="385"/>
    </location>
</feature>
<dbReference type="GO" id="GO:0001228">
    <property type="term" value="F:DNA-binding transcription activator activity, RNA polymerase II-specific"/>
    <property type="evidence" value="ECO:0007669"/>
    <property type="project" value="TreeGrafter"/>
</dbReference>
<dbReference type="CDD" id="cd12148">
    <property type="entry name" value="fungal_TF_MHR"/>
    <property type="match status" value="1"/>
</dbReference>
<keyword evidence="1" id="KW-0479">Metal-binding</keyword>